<dbReference type="EMBL" id="NIDE01000005">
    <property type="protein sequence ID" value="OWK41935.1"/>
    <property type="molecule type" value="Genomic_DNA"/>
</dbReference>
<reference evidence="4" key="1">
    <citation type="submission" date="2017-06" db="EMBL/GenBank/DDBJ databases">
        <title>Genome analysis of Fimbriiglobus ruber SP5, the first member of the order Planctomycetales with confirmed chitinolytic capability.</title>
        <authorList>
            <person name="Ravin N.V."/>
            <person name="Rakitin A.L."/>
            <person name="Ivanova A.A."/>
            <person name="Beletsky A.V."/>
            <person name="Kulichevskaya I.S."/>
            <person name="Mardanov A.V."/>
            <person name="Dedysh S.N."/>
        </authorList>
    </citation>
    <scope>NUCLEOTIDE SEQUENCE [LARGE SCALE GENOMIC DNA]</scope>
    <source>
        <strain evidence="4">SP5</strain>
    </source>
</reference>
<dbReference type="Pfam" id="PF05685">
    <property type="entry name" value="Uma2"/>
    <property type="match status" value="1"/>
</dbReference>
<dbReference type="CDD" id="cd06260">
    <property type="entry name" value="DUF820-like"/>
    <property type="match status" value="1"/>
</dbReference>
<proteinExistence type="predicted"/>
<sequence length="272" mass="30435">MSAVVSPVPPGVVFPDSDGKPMSENTKQYECIVTLKGNIEAVLPDTAFVAGDNLIYPDPTDPGVCQAPDVYVAFGRPRGHRGSYKLWEEGGIFPQVIFEVLSPSNTAAEMRRKRAFYEQHGADEYYEYDPDTGGWAGWVRDAATGRWTAAEMDGHTSPRVGIRFAVRDELTVFRPDGRPFFSFQELNARMEDAERQVATERKQKEAAERQVAAERKQKEAERKQKEAAERQAAAERKQKETERKRAVTAETEAERLRALLRAAGIDPDASEP</sequence>
<dbReference type="PANTHER" id="PTHR33352:SF2">
    <property type="entry name" value="SLL0995 PROTEIN"/>
    <property type="match status" value="1"/>
</dbReference>
<dbReference type="InterPro" id="IPR011335">
    <property type="entry name" value="Restrct_endonuc-II-like"/>
</dbReference>
<organism evidence="3 4">
    <name type="scientific">Fimbriiglobus ruber</name>
    <dbReference type="NCBI Taxonomy" id="1908690"/>
    <lineage>
        <taxon>Bacteria</taxon>
        <taxon>Pseudomonadati</taxon>
        <taxon>Planctomycetota</taxon>
        <taxon>Planctomycetia</taxon>
        <taxon>Gemmatales</taxon>
        <taxon>Gemmataceae</taxon>
        <taxon>Fimbriiglobus</taxon>
    </lineage>
</organism>
<evidence type="ECO:0000313" key="3">
    <source>
        <dbReference type="EMBL" id="OWK41935.1"/>
    </source>
</evidence>
<accession>A0A225DZY2</accession>
<dbReference type="InterPro" id="IPR012296">
    <property type="entry name" value="Nuclease_put_TT1808"/>
</dbReference>
<dbReference type="SUPFAM" id="SSF52980">
    <property type="entry name" value="Restriction endonuclease-like"/>
    <property type="match status" value="1"/>
</dbReference>
<evidence type="ECO:0000259" key="2">
    <source>
        <dbReference type="Pfam" id="PF05685"/>
    </source>
</evidence>
<name>A0A225DZY2_9BACT</name>
<dbReference type="RefSeq" id="WP_088255150.1">
    <property type="nucleotide sequence ID" value="NZ_NIDE01000005.1"/>
</dbReference>
<dbReference type="Proteomes" id="UP000214646">
    <property type="component" value="Unassembled WGS sequence"/>
</dbReference>
<comment type="caution">
    <text evidence="3">The sequence shown here is derived from an EMBL/GenBank/DDBJ whole genome shotgun (WGS) entry which is preliminary data.</text>
</comment>
<evidence type="ECO:0000313" key="4">
    <source>
        <dbReference type="Proteomes" id="UP000214646"/>
    </source>
</evidence>
<keyword evidence="4" id="KW-1185">Reference proteome</keyword>
<dbReference type="PANTHER" id="PTHR33352">
    <property type="entry name" value="SLR1095 PROTEIN"/>
    <property type="match status" value="1"/>
</dbReference>
<dbReference type="OrthoDB" id="274259at2"/>
<dbReference type="InterPro" id="IPR008538">
    <property type="entry name" value="Uma2"/>
</dbReference>
<evidence type="ECO:0000256" key="1">
    <source>
        <dbReference type="SAM" id="MobiDB-lite"/>
    </source>
</evidence>
<feature type="region of interest" description="Disordered" evidence="1">
    <location>
        <begin position="209"/>
        <end position="252"/>
    </location>
</feature>
<gene>
    <name evidence="3" type="ORF">FRUB_04013</name>
</gene>
<dbReference type="Gene3D" id="3.90.1570.10">
    <property type="entry name" value="tt1808, chain A"/>
    <property type="match status" value="1"/>
</dbReference>
<protein>
    <recommendedName>
        <fullName evidence="2">Putative restriction endonuclease domain-containing protein</fullName>
    </recommendedName>
</protein>
<dbReference type="AlphaFoldDB" id="A0A225DZY2"/>
<feature type="domain" description="Putative restriction endonuclease" evidence="2">
    <location>
        <begin position="46"/>
        <end position="152"/>
    </location>
</feature>